<protein>
    <submittedName>
        <fullName evidence="1">Uncharacterized protein</fullName>
    </submittedName>
</protein>
<reference evidence="1 2" key="2">
    <citation type="journal article" date="2022" name="Mol. Ecol. Resour.">
        <title>The genomes of chicory, endive, great burdock and yacon provide insights into Asteraceae paleo-polyploidization history and plant inulin production.</title>
        <authorList>
            <person name="Fan W."/>
            <person name="Wang S."/>
            <person name="Wang H."/>
            <person name="Wang A."/>
            <person name="Jiang F."/>
            <person name="Liu H."/>
            <person name="Zhao H."/>
            <person name="Xu D."/>
            <person name="Zhang Y."/>
        </authorList>
    </citation>
    <scope>NUCLEOTIDE SEQUENCE [LARGE SCALE GENOMIC DNA]</scope>
    <source>
        <strain evidence="2">cv. Yunnan</strain>
        <tissue evidence="1">Leaves</tissue>
    </source>
</reference>
<evidence type="ECO:0000313" key="2">
    <source>
        <dbReference type="Proteomes" id="UP001056120"/>
    </source>
</evidence>
<name>A0ACB9FXT9_9ASTR</name>
<keyword evidence="2" id="KW-1185">Reference proteome</keyword>
<dbReference type="EMBL" id="CM042032">
    <property type="protein sequence ID" value="KAI3776033.1"/>
    <property type="molecule type" value="Genomic_DNA"/>
</dbReference>
<accession>A0ACB9FXT9</accession>
<reference evidence="2" key="1">
    <citation type="journal article" date="2022" name="Mol. Ecol. Resour.">
        <title>The genomes of chicory, endive, great burdock and yacon provide insights into Asteraceae palaeo-polyploidization history and plant inulin production.</title>
        <authorList>
            <person name="Fan W."/>
            <person name="Wang S."/>
            <person name="Wang H."/>
            <person name="Wang A."/>
            <person name="Jiang F."/>
            <person name="Liu H."/>
            <person name="Zhao H."/>
            <person name="Xu D."/>
            <person name="Zhang Y."/>
        </authorList>
    </citation>
    <scope>NUCLEOTIDE SEQUENCE [LARGE SCALE GENOMIC DNA]</scope>
    <source>
        <strain evidence="2">cv. Yunnan</strain>
    </source>
</reference>
<comment type="caution">
    <text evidence="1">The sequence shown here is derived from an EMBL/GenBank/DDBJ whole genome shotgun (WGS) entry which is preliminary data.</text>
</comment>
<proteinExistence type="predicted"/>
<dbReference type="Proteomes" id="UP001056120">
    <property type="component" value="Linkage Group LG15"/>
</dbReference>
<sequence>MVVHVIVFGTILAIPRHTKWYYDACKICNKQVTEIVTHKPTVDGDGEIEKKVYECTRCKQHHLEAVKRYKILINVQDSTGVVSLVLWDWEANKILKKSAKALYDEILNGDADMDLFPVDLPSEDTVSFKDMDVLSITVDSATPLSHHETSKGNSLIGSQKSGSLISTNAYLKRNLVEIYDDDEVPGHSATKARPTTMGIDKPHGKHHLLTPKFAV</sequence>
<evidence type="ECO:0000313" key="1">
    <source>
        <dbReference type="EMBL" id="KAI3776033.1"/>
    </source>
</evidence>
<organism evidence="1 2">
    <name type="scientific">Smallanthus sonchifolius</name>
    <dbReference type="NCBI Taxonomy" id="185202"/>
    <lineage>
        <taxon>Eukaryota</taxon>
        <taxon>Viridiplantae</taxon>
        <taxon>Streptophyta</taxon>
        <taxon>Embryophyta</taxon>
        <taxon>Tracheophyta</taxon>
        <taxon>Spermatophyta</taxon>
        <taxon>Magnoliopsida</taxon>
        <taxon>eudicotyledons</taxon>
        <taxon>Gunneridae</taxon>
        <taxon>Pentapetalae</taxon>
        <taxon>asterids</taxon>
        <taxon>campanulids</taxon>
        <taxon>Asterales</taxon>
        <taxon>Asteraceae</taxon>
        <taxon>Asteroideae</taxon>
        <taxon>Heliantheae alliance</taxon>
        <taxon>Millerieae</taxon>
        <taxon>Smallanthus</taxon>
    </lineage>
</organism>
<gene>
    <name evidence="1" type="ORF">L1987_45793</name>
</gene>